<name>A0A1B6FFV5_9HEMI</name>
<feature type="transmembrane region" description="Helical" evidence="1">
    <location>
        <begin position="12"/>
        <end position="32"/>
    </location>
</feature>
<dbReference type="AlphaFoldDB" id="A0A1B6FFV5"/>
<accession>A0A1B6FFV5</accession>
<feature type="transmembrane region" description="Helical" evidence="1">
    <location>
        <begin position="164"/>
        <end position="189"/>
    </location>
</feature>
<dbReference type="EMBL" id="GECZ01020704">
    <property type="protein sequence ID" value="JAS49065.1"/>
    <property type="molecule type" value="Transcribed_RNA"/>
</dbReference>
<gene>
    <name evidence="2" type="ORF">g.48469</name>
</gene>
<feature type="transmembrane region" description="Helical" evidence="1">
    <location>
        <begin position="109"/>
        <end position="130"/>
    </location>
</feature>
<sequence>SVISELVISQVSVAYLSLYHLCSSVASILGSLGQNNECLMAPERRLLVIYIIAFFCGLVSSASLAIPWLYWDPTLNSCININCGCILYSVVTFSSLVGGAGWLCRFAVFVQLPILLWTAAAALFHAYRICVPAKPPARRRTVTFNEDGSRKPAVTRRTPPRYSVLAVLALVVTVSLLAQAWIITGGYFATCRTYRKNVSQMLNANGNLAQLVFERMSCGTIMDFLDYLQPDPPLLPERYRRTYTIHTAYYLQVA</sequence>
<evidence type="ECO:0000256" key="1">
    <source>
        <dbReference type="SAM" id="Phobius"/>
    </source>
</evidence>
<feature type="non-terminal residue" evidence="2">
    <location>
        <position position="1"/>
    </location>
</feature>
<protein>
    <submittedName>
        <fullName evidence="2">Uncharacterized protein</fullName>
    </submittedName>
</protein>
<organism evidence="2">
    <name type="scientific">Cuerna arida</name>
    <dbReference type="NCBI Taxonomy" id="1464854"/>
    <lineage>
        <taxon>Eukaryota</taxon>
        <taxon>Metazoa</taxon>
        <taxon>Ecdysozoa</taxon>
        <taxon>Arthropoda</taxon>
        <taxon>Hexapoda</taxon>
        <taxon>Insecta</taxon>
        <taxon>Pterygota</taxon>
        <taxon>Neoptera</taxon>
        <taxon>Paraneoptera</taxon>
        <taxon>Hemiptera</taxon>
        <taxon>Auchenorrhyncha</taxon>
        <taxon>Membracoidea</taxon>
        <taxon>Cicadellidae</taxon>
        <taxon>Cicadellinae</taxon>
        <taxon>Proconiini</taxon>
        <taxon>Cuerna</taxon>
    </lineage>
</organism>
<feature type="transmembrane region" description="Helical" evidence="1">
    <location>
        <begin position="47"/>
        <end position="71"/>
    </location>
</feature>
<proteinExistence type="predicted"/>
<keyword evidence="1" id="KW-0472">Membrane</keyword>
<feature type="transmembrane region" description="Helical" evidence="1">
    <location>
        <begin position="83"/>
        <end position="103"/>
    </location>
</feature>
<keyword evidence="1" id="KW-0812">Transmembrane</keyword>
<reference evidence="2" key="1">
    <citation type="submission" date="2015-11" db="EMBL/GenBank/DDBJ databases">
        <title>De novo transcriptome assembly of four potential Pierce s Disease insect vectors from Arizona vineyards.</title>
        <authorList>
            <person name="Tassone E.E."/>
        </authorList>
    </citation>
    <scope>NUCLEOTIDE SEQUENCE</scope>
</reference>
<evidence type="ECO:0000313" key="2">
    <source>
        <dbReference type="EMBL" id="JAS49065.1"/>
    </source>
</evidence>
<feature type="non-terminal residue" evidence="2">
    <location>
        <position position="254"/>
    </location>
</feature>
<keyword evidence="1" id="KW-1133">Transmembrane helix</keyword>